<evidence type="ECO:0000313" key="2">
    <source>
        <dbReference type="EnsemblPlants" id="EMT15792"/>
    </source>
</evidence>
<evidence type="ECO:0000256" key="1">
    <source>
        <dbReference type="SAM" id="MobiDB-lite"/>
    </source>
</evidence>
<dbReference type="PANTHER" id="PTHR10894">
    <property type="entry name" value="NUCLEOLAR PROTEIN 5 NUCLEOLAR PROTEIN NOP5 NOP58"/>
    <property type="match status" value="1"/>
</dbReference>
<proteinExistence type="predicted"/>
<accession>N1R3D6</accession>
<reference evidence="2" key="1">
    <citation type="submission" date="2015-06" db="UniProtKB">
        <authorList>
            <consortium name="EnsemblPlants"/>
        </authorList>
    </citation>
    <scope>IDENTIFICATION</scope>
</reference>
<dbReference type="GO" id="GO:0031428">
    <property type="term" value="C:box C/D methylation guide snoRNP complex"/>
    <property type="evidence" value="ECO:0007669"/>
    <property type="project" value="InterPro"/>
</dbReference>
<dbReference type="PANTHER" id="PTHR10894:SF12">
    <property type="entry name" value="OS06G0355900 PROTEIN"/>
    <property type="match status" value="1"/>
</dbReference>
<sequence>MPPPDASMVSPSSTFRLHTDFLINFFRHRTRAKDLAARPSPPADIPRVFGCVVRTRHGPTVEIFSSLDLQASAARRHAFFEKKRKKEELRYIPPPVKRSLRSSDTNRKQRQWQMRLRYIPRPVKRSLREEHSPDLDVLGWYSTGTGREDTDTQEIHKALMMDDANNGTTGGRRDFYLLVVDHRVTDDFSSENDLRVTVYDCVLHATRPIFVKSNCTLEFLDHKGCFLCCPNRSADDYGENAPTHDHEKGGGGGGEGTYHHRHRSSRWTMLLETPSGFALFNIDARFLQHPDEIWPWFTRLRDARSAVSTLGFIKLGDNKSLAWDAKVGPREDLAKFILRFITTHAQLLIVPDPQLKYVIEKKLKVGCFFDKPTVHELTWGLNYVLAEFVPEERDNLTHDECHLPLSKELEKKIRAYGFNVSPQIIIDREFISIVGHLYSLEYISESLSVYLRRTFGHRFPGSHRMSDLEFAKAIADRLHSSEEMMIAKDDRYSKQDIVSFTDFILKAPELKNRDISRLKHMEAAASEGPLGVLDKKNPCLERMDIVASEDCFADSEQKTPVESWGKAEVTDKEPTLQLKLEAAASKPKALGKNKKGDDSNNDCGSISSEDDSVDGVDSASSNDEVEEERLKKPETGKKRAAGSTSKMPASNKKAKVATQHRVARIRQAKRTQN</sequence>
<dbReference type="GO" id="GO:0032040">
    <property type="term" value="C:small-subunit processome"/>
    <property type="evidence" value="ECO:0007669"/>
    <property type="project" value="InterPro"/>
</dbReference>
<protein>
    <submittedName>
        <fullName evidence="2">Uncharacterized protein</fullName>
    </submittedName>
</protein>
<name>N1R3D6_AEGTA</name>
<organism evidence="2">
    <name type="scientific">Aegilops tauschii</name>
    <name type="common">Tausch's goatgrass</name>
    <name type="synonym">Aegilops squarrosa</name>
    <dbReference type="NCBI Taxonomy" id="37682"/>
    <lineage>
        <taxon>Eukaryota</taxon>
        <taxon>Viridiplantae</taxon>
        <taxon>Streptophyta</taxon>
        <taxon>Embryophyta</taxon>
        <taxon>Tracheophyta</taxon>
        <taxon>Spermatophyta</taxon>
        <taxon>Magnoliopsida</taxon>
        <taxon>Liliopsida</taxon>
        <taxon>Poales</taxon>
        <taxon>Poaceae</taxon>
        <taxon>BOP clade</taxon>
        <taxon>Pooideae</taxon>
        <taxon>Triticodae</taxon>
        <taxon>Triticeae</taxon>
        <taxon>Triticinae</taxon>
        <taxon>Aegilops</taxon>
    </lineage>
</organism>
<dbReference type="InterPro" id="IPR045056">
    <property type="entry name" value="Nop56/Nop58"/>
</dbReference>
<feature type="compositionally biased region" description="Basic and acidic residues" evidence="1">
    <location>
        <begin position="628"/>
        <end position="637"/>
    </location>
</feature>
<dbReference type="AlphaFoldDB" id="N1R3D6"/>
<dbReference type="GO" id="GO:0030515">
    <property type="term" value="F:snoRNA binding"/>
    <property type="evidence" value="ECO:0007669"/>
    <property type="project" value="InterPro"/>
</dbReference>
<feature type="region of interest" description="Disordered" evidence="1">
    <location>
        <begin position="556"/>
        <end position="673"/>
    </location>
</feature>
<feature type="region of interest" description="Disordered" evidence="1">
    <location>
        <begin position="240"/>
        <end position="260"/>
    </location>
</feature>
<feature type="compositionally biased region" description="Basic residues" evidence="1">
    <location>
        <begin position="661"/>
        <end position="673"/>
    </location>
</feature>
<dbReference type="ExpressionAtlas" id="N1R3D6">
    <property type="expression patterns" value="baseline"/>
</dbReference>
<dbReference type="Gene3D" id="3.40.140.10">
    <property type="entry name" value="Cytidine Deaminase, domain 2"/>
    <property type="match status" value="1"/>
</dbReference>
<dbReference type="EnsemblPlants" id="EMT15792">
    <property type="protein sequence ID" value="EMT15792"/>
    <property type="gene ID" value="F775_22392"/>
</dbReference>